<reference evidence="2" key="1">
    <citation type="journal article" date="2020" name="Stud. Mycol.">
        <title>101 Dothideomycetes genomes: a test case for predicting lifestyles and emergence of pathogens.</title>
        <authorList>
            <person name="Haridas S."/>
            <person name="Albert R."/>
            <person name="Binder M."/>
            <person name="Bloem J."/>
            <person name="Labutti K."/>
            <person name="Salamov A."/>
            <person name="Andreopoulos B."/>
            <person name="Baker S."/>
            <person name="Barry K."/>
            <person name="Bills G."/>
            <person name="Bluhm B."/>
            <person name="Cannon C."/>
            <person name="Castanera R."/>
            <person name="Culley D."/>
            <person name="Daum C."/>
            <person name="Ezra D."/>
            <person name="Gonzalez J."/>
            <person name="Henrissat B."/>
            <person name="Kuo A."/>
            <person name="Liang C."/>
            <person name="Lipzen A."/>
            <person name="Lutzoni F."/>
            <person name="Magnuson J."/>
            <person name="Mondo S."/>
            <person name="Nolan M."/>
            <person name="Ohm R."/>
            <person name="Pangilinan J."/>
            <person name="Park H.-J."/>
            <person name="Ramirez L."/>
            <person name="Alfaro M."/>
            <person name="Sun H."/>
            <person name="Tritt A."/>
            <person name="Yoshinaga Y."/>
            <person name="Zwiers L.-H."/>
            <person name="Turgeon B."/>
            <person name="Goodwin S."/>
            <person name="Spatafora J."/>
            <person name="Crous P."/>
            <person name="Grigoriev I."/>
        </authorList>
    </citation>
    <scope>NUCLEOTIDE SEQUENCE</scope>
    <source>
        <strain evidence="2">CBS 207.26</strain>
    </source>
</reference>
<dbReference type="EMBL" id="ML994670">
    <property type="protein sequence ID" value="KAF2179140.1"/>
    <property type="molecule type" value="Genomic_DNA"/>
</dbReference>
<keyword evidence="3" id="KW-1185">Reference proteome</keyword>
<organism evidence="2 3">
    <name type="scientific">Zopfia rhizophila CBS 207.26</name>
    <dbReference type="NCBI Taxonomy" id="1314779"/>
    <lineage>
        <taxon>Eukaryota</taxon>
        <taxon>Fungi</taxon>
        <taxon>Dikarya</taxon>
        <taxon>Ascomycota</taxon>
        <taxon>Pezizomycotina</taxon>
        <taxon>Dothideomycetes</taxon>
        <taxon>Dothideomycetes incertae sedis</taxon>
        <taxon>Zopfiaceae</taxon>
        <taxon>Zopfia</taxon>
    </lineage>
</organism>
<evidence type="ECO:0000313" key="1">
    <source>
        <dbReference type="EMBL" id="KAF2179140.1"/>
    </source>
</evidence>
<gene>
    <name evidence="1" type="ORF">K469DRAFT_509888</name>
    <name evidence="2" type="ORF">K469DRAFT_513870</name>
</gene>
<dbReference type="OrthoDB" id="3700495at2759"/>
<dbReference type="Proteomes" id="UP000800200">
    <property type="component" value="Unassembled WGS sequence"/>
</dbReference>
<proteinExistence type="predicted"/>
<sequence length="51" mass="6075">MCDYTEAHYKCSHLRYMVRAWCTKYAETHKRCPANVIALEYRLDENCGSSR</sequence>
<name>A0A6A6ET45_9PEZI</name>
<accession>A0A6A6ET45</accession>
<dbReference type="EMBL" id="ML994611">
    <property type="protein sequence ID" value="KAF2194744.1"/>
    <property type="molecule type" value="Genomic_DNA"/>
</dbReference>
<evidence type="ECO:0000313" key="3">
    <source>
        <dbReference type="Proteomes" id="UP000800200"/>
    </source>
</evidence>
<protein>
    <submittedName>
        <fullName evidence="2">Uncharacterized protein</fullName>
    </submittedName>
</protein>
<feature type="non-terminal residue" evidence="2">
    <location>
        <position position="51"/>
    </location>
</feature>
<dbReference type="AlphaFoldDB" id="A0A6A6ET45"/>
<evidence type="ECO:0000313" key="2">
    <source>
        <dbReference type="EMBL" id="KAF2194744.1"/>
    </source>
</evidence>